<dbReference type="RefSeq" id="WP_319928483.1">
    <property type="nucleotide sequence ID" value="NZ_VCDN01000010.1"/>
</dbReference>
<keyword evidence="2 4" id="KW-0067">ATP-binding</keyword>
<feature type="domain" description="ABC transporter" evidence="3">
    <location>
        <begin position="316"/>
        <end position="518"/>
    </location>
</feature>
<dbReference type="InterPro" id="IPR003439">
    <property type="entry name" value="ABC_transporter-like_ATP-bd"/>
</dbReference>
<evidence type="ECO:0000313" key="4">
    <source>
        <dbReference type="EMBL" id="MDX7986033.1"/>
    </source>
</evidence>
<dbReference type="Pfam" id="PF00005">
    <property type="entry name" value="ABC_tran"/>
    <property type="match status" value="2"/>
</dbReference>
<evidence type="ECO:0000256" key="2">
    <source>
        <dbReference type="ARBA" id="ARBA00022840"/>
    </source>
</evidence>
<dbReference type="InterPro" id="IPR003593">
    <property type="entry name" value="AAA+_ATPase"/>
</dbReference>
<comment type="caution">
    <text evidence="4">The sequence shown here is derived from an EMBL/GenBank/DDBJ whole genome shotgun (WGS) entry which is preliminary data.</text>
</comment>
<protein>
    <submittedName>
        <fullName evidence="4">ABC-F family ATP-binding cassette domain-containing protein</fullName>
    </submittedName>
</protein>
<evidence type="ECO:0000256" key="1">
    <source>
        <dbReference type="ARBA" id="ARBA00022741"/>
    </source>
</evidence>
<dbReference type="SMART" id="SM00382">
    <property type="entry name" value="AAA"/>
    <property type="match status" value="2"/>
</dbReference>
<dbReference type="EMBL" id="VCDN01000010">
    <property type="protein sequence ID" value="MDX7986033.1"/>
    <property type="molecule type" value="Genomic_DNA"/>
</dbReference>
<organism evidence="4 5">
    <name type="scientific">Xenorhabdus santafensis</name>
    <dbReference type="NCBI Taxonomy" id="2582833"/>
    <lineage>
        <taxon>Bacteria</taxon>
        <taxon>Pseudomonadati</taxon>
        <taxon>Pseudomonadota</taxon>
        <taxon>Gammaproteobacteria</taxon>
        <taxon>Enterobacterales</taxon>
        <taxon>Morganellaceae</taxon>
        <taxon>Xenorhabdus</taxon>
    </lineage>
</organism>
<proteinExistence type="predicted"/>
<dbReference type="InterPro" id="IPR027417">
    <property type="entry name" value="P-loop_NTPase"/>
</dbReference>
<dbReference type="Proteomes" id="UP001271890">
    <property type="component" value="Unassembled WGS sequence"/>
</dbReference>
<dbReference type="Gene3D" id="3.40.50.300">
    <property type="entry name" value="P-loop containing nucleotide triphosphate hydrolases"/>
    <property type="match status" value="2"/>
</dbReference>
<sequence>MSLLFVKALNYQLPDKWLYRDANFTLNPKEHIGITGKNGAGKTTLLRLLQNEITPDSGEICWQPNIKIGYLDQHTHIDHHLSIRDYLNTAFQALFDAERAMIEIYESPEKSMDESYLKQAAEWQTLLEKHQFYSLAHRIEQVAFGLGLDVYGLDTPIGNLSGGQRHKVMLAKLLLDEVSVLLLDEPTNYLDAMHIEWLTNYLRTYSGAFLVISHDVAFLDQITHGICDIEHCSIKKYKGNYSKAMAQKALEQKNVVNAFDAQQKEIAKLKAFISKNSAGVKAKSANSRKKQLAKIERIEKPQDDVAISIQFASLPLNAQKIINAHGLLIGYQTPLLPAFNLHLQRGEKVVIAGFNGLGKSTLLKTLLGQLTPLSGNIELALGIKWGYFAQDLHWEYPESTPIQMVRSSNASLNDKTARQQLSRFHLSGKKMEQSLLQLSGGEQTKVKLAMIAASPSNVLILDEPTTHLDTTMKAALKEALIAYSGTVVLVCHEADFVEGWPDKVIDMSKLGSYDTVRS</sequence>
<evidence type="ECO:0000313" key="5">
    <source>
        <dbReference type="Proteomes" id="UP001271890"/>
    </source>
</evidence>
<dbReference type="PANTHER" id="PTHR42855:SF2">
    <property type="entry name" value="DRUG RESISTANCE ABC TRANSPORTER,ATP-BINDING PROTEIN"/>
    <property type="match status" value="1"/>
</dbReference>
<dbReference type="InterPro" id="IPR051309">
    <property type="entry name" value="ABCF_ATPase"/>
</dbReference>
<dbReference type="PROSITE" id="PS00211">
    <property type="entry name" value="ABC_TRANSPORTER_1"/>
    <property type="match status" value="1"/>
</dbReference>
<dbReference type="InterPro" id="IPR032781">
    <property type="entry name" value="ABC_tran_Xtn"/>
</dbReference>
<evidence type="ECO:0000259" key="3">
    <source>
        <dbReference type="PROSITE" id="PS50893"/>
    </source>
</evidence>
<accession>A0ABU4S6E8</accession>
<dbReference type="GO" id="GO:0005524">
    <property type="term" value="F:ATP binding"/>
    <property type="evidence" value="ECO:0007669"/>
    <property type="project" value="UniProtKB-KW"/>
</dbReference>
<name>A0ABU4S6E8_9GAMM</name>
<feature type="domain" description="ABC transporter" evidence="3">
    <location>
        <begin position="4"/>
        <end position="256"/>
    </location>
</feature>
<keyword evidence="1" id="KW-0547">Nucleotide-binding</keyword>
<dbReference type="PANTHER" id="PTHR42855">
    <property type="entry name" value="ABC TRANSPORTER ATP-BINDING SUBUNIT"/>
    <property type="match status" value="1"/>
</dbReference>
<dbReference type="Pfam" id="PF12848">
    <property type="entry name" value="ABC_tran_Xtn"/>
    <property type="match status" value="1"/>
</dbReference>
<dbReference type="SUPFAM" id="SSF52540">
    <property type="entry name" value="P-loop containing nucleoside triphosphate hydrolases"/>
    <property type="match status" value="2"/>
</dbReference>
<reference evidence="5" key="1">
    <citation type="journal article" date="2024" name="Toxins">
        <title>Genome Sequence Analysis of Native Xenorhabdus Strains Isolated from Entomopathogenic Nematodes in Argentina.</title>
        <authorList>
            <person name="Palma L."/>
            <person name="Frizzo L."/>
            <person name="Kaiser S."/>
            <person name="Berry C."/>
            <person name="Caballero P."/>
            <person name="Bode H.B."/>
            <person name="Del Valle E.E."/>
        </authorList>
    </citation>
    <scope>NUCLEOTIDE SEQUENCE [LARGE SCALE GENOMIC DNA]</scope>
    <source>
        <strain evidence="5">12</strain>
    </source>
</reference>
<dbReference type="InterPro" id="IPR017871">
    <property type="entry name" value="ABC_transporter-like_CS"/>
</dbReference>
<dbReference type="PROSITE" id="PS50893">
    <property type="entry name" value="ABC_TRANSPORTER_2"/>
    <property type="match status" value="2"/>
</dbReference>
<dbReference type="CDD" id="cd03221">
    <property type="entry name" value="ABCF_EF-3"/>
    <property type="match status" value="2"/>
</dbReference>
<keyword evidence="5" id="KW-1185">Reference proteome</keyword>
<gene>
    <name evidence="4" type="ORF">FE392_01595</name>
</gene>